<dbReference type="InterPro" id="IPR032710">
    <property type="entry name" value="NTF2-like_dom_sf"/>
</dbReference>
<proteinExistence type="predicted"/>
<comment type="caution">
    <text evidence="1">The sequence shown here is derived from an EMBL/GenBank/DDBJ whole genome shotgun (WGS) entry which is preliminary data.</text>
</comment>
<dbReference type="RefSeq" id="WP_106247512.1">
    <property type="nucleotide sequence ID" value="NZ_PVNG01000018.1"/>
</dbReference>
<reference evidence="1 2" key="1">
    <citation type="submission" date="2018-03" db="EMBL/GenBank/DDBJ databases">
        <title>Genomic Encyclopedia of Type Strains, Phase III (KMG-III): the genomes of soil and plant-associated and newly described type strains.</title>
        <authorList>
            <person name="Whitman W."/>
        </authorList>
    </citation>
    <scope>NUCLEOTIDE SEQUENCE [LARGE SCALE GENOMIC DNA]</scope>
    <source>
        <strain evidence="1 2">CGMCC 4.7104</strain>
    </source>
</reference>
<evidence type="ECO:0000313" key="1">
    <source>
        <dbReference type="EMBL" id="PRX60032.1"/>
    </source>
</evidence>
<keyword evidence="2" id="KW-1185">Reference proteome</keyword>
<dbReference type="OrthoDB" id="8722217at2"/>
<evidence type="ECO:0000313" key="2">
    <source>
        <dbReference type="Proteomes" id="UP000238312"/>
    </source>
</evidence>
<dbReference type="Proteomes" id="UP000238312">
    <property type="component" value="Unassembled WGS sequence"/>
</dbReference>
<dbReference type="AlphaFoldDB" id="A0A2T0MPT0"/>
<accession>A0A2T0MPT0</accession>
<name>A0A2T0MPT0_9ACTN</name>
<protein>
    <recommendedName>
        <fullName evidence="3">SnoaL-like protein</fullName>
    </recommendedName>
</protein>
<sequence>MIDAEELVGRYVAVWNEPDAGLRRKAVAELWTEDGVQLLQPPQDIREAAAALGVTPILEARGHEALEARVTRSYEKFVAPGEFFFRPRDNADRLADIVKFTWEMVPTDGGEPVGAGLEILVLGADGRIRTDYQFIEG</sequence>
<evidence type="ECO:0008006" key="3">
    <source>
        <dbReference type="Google" id="ProtNLM"/>
    </source>
</evidence>
<dbReference type="EMBL" id="PVNG01000018">
    <property type="protein sequence ID" value="PRX60032.1"/>
    <property type="molecule type" value="Genomic_DNA"/>
</dbReference>
<dbReference type="SUPFAM" id="SSF54427">
    <property type="entry name" value="NTF2-like"/>
    <property type="match status" value="1"/>
</dbReference>
<dbReference type="Gene3D" id="3.10.450.50">
    <property type="match status" value="1"/>
</dbReference>
<organism evidence="1 2">
    <name type="scientific">Nonomuraea fuscirosea</name>
    <dbReference type="NCBI Taxonomy" id="1291556"/>
    <lineage>
        <taxon>Bacteria</taxon>
        <taxon>Bacillati</taxon>
        <taxon>Actinomycetota</taxon>
        <taxon>Actinomycetes</taxon>
        <taxon>Streptosporangiales</taxon>
        <taxon>Streptosporangiaceae</taxon>
        <taxon>Nonomuraea</taxon>
    </lineage>
</organism>
<gene>
    <name evidence="1" type="ORF">B0I32_118176</name>
</gene>